<dbReference type="RefSeq" id="WP_093304625.1">
    <property type="nucleotide sequence ID" value="NZ_FOOH01000012.1"/>
</dbReference>
<dbReference type="Pfam" id="PF10677">
    <property type="entry name" value="DUF2490"/>
    <property type="match status" value="1"/>
</dbReference>
<evidence type="ECO:0000256" key="1">
    <source>
        <dbReference type="SAM" id="SignalP"/>
    </source>
</evidence>
<protein>
    <recommendedName>
        <fullName evidence="4">DUF2490 domain-containing protein</fullName>
    </recommendedName>
</protein>
<evidence type="ECO:0000313" key="2">
    <source>
        <dbReference type="EMBL" id="SFF87894.1"/>
    </source>
</evidence>
<dbReference type="EMBL" id="FOOH01000012">
    <property type="protein sequence ID" value="SFF87894.1"/>
    <property type="molecule type" value="Genomic_DNA"/>
</dbReference>
<feature type="chain" id="PRO_5011635512" description="DUF2490 domain-containing protein" evidence="1">
    <location>
        <begin position="22"/>
        <end position="231"/>
    </location>
</feature>
<dbReference type="InterPro" id="IPR019619">
    <property type="entry name" value="DUF2490"/>
</dbReference>
<sequence length="231" mass="26943">MKKSLLSAVLFSLFISFSVNAQVDEEKTGAWYMYFWNTNFGESEWGLQGDIQYRNWDLGGDLEQLLIRGGLTYSPKNADIKFTLGYGNITSGEFGEANETSGENRIYQEALLPHKLSNRFYLTHRFRYEQRWVENQDFRTRYRYNLFLNVPLNQPNLNKNAVYLALYNEIFINGEREIGDGRSVELFDRNRFYSALGYALKDNLKLQAGYMTQITNTVSKGQIQLSLHHTF</sequence>
<evidence type="ECO:0008006" key="4">
    <source>
        <dbReference type="Google" id="ProtNLM"/>
    </source>
</evidence>
<dbReference type="Proteomes" id="UP000199116">
    <property type="component" value="Unassembled WGS sequence"/>
</dbReference>
<accession>A0A1I2M8S9</accession>
<keyword evidence="1" id="KW-0732">Signal</keyword>
<proteinExistence type="predicted"/>
<reference evidence="3" key="1">
    <citation type="submission" date="2016-10" db="EMBL/GenBank/DDBJ databases">
        <authorList>
            <person name="Varghese N."/>
            <person name="Submissions S."/>
        </authorList>
    </citation>
    <scope>NUCLEOTIDE SEQUENCE [LARGE SCALE GENOMIC DNA]</scope>
    <source>
        <strain evidence="3">DSM 23515</strain>
    </source>
</reference>
<dbReference type="AlphaFoldDB" id="A0A1I2M8S9"/>
<evidence type="ECO:0000313" key="3">
    <source>
        <dbReference type="Proteomes" id="UP000199116"/>
    </source>
</evidence>
<name>A0A1I2M8S9_9FLAO</name>
<feature type="signal peptide" evidence="1">
    <location>
        <begin position="1"/>
        <end position="21"/>
    </location>
</feature>
<keyword evidence="3" id="KW-1185">Reference proteome</keyword>
<gene>
    <name evidence="2" type="ORF">SAMN04488033_11266</name>
</gene>
<organism evidence="2 3">
    <name type="scientific">Salegentibacter agarivorans</name>
    <dbReference type="NCBI Taxonomy" id="345907"/>
    <lineage>
        <taxon>Bacteria</taxon>
        <taxon>Pseudomonadati</taxon>
        <taxon>Bacteroidota</taxon>
        <taxon>Flavobacteriia</taxon>
        <taxon>Flavobacteriales</taxon>
        <taxon>Flavobacteriaceae</taxon>
        <taxon>Salegentibacter</taxon>
    </lineage>
</organism>